<feature type="compositionally biased region" description="Basic residues" evidence="1">
    <location>
        <begin position="890"/>
        <end position="910"/>
    </location>
</feature>
<dbReference type="GO" id="GO:0005634">
    <property type="term" value="C:nucleus"/>
    <property type="evidence" value="ECO:0007669"/>
    <property type="project" value="InterPro"/>
</dbReference>
<dbReference type="STRING" id="2769.R7Q3Y7"/>
<protein>
    <submittedName>
        <fullName evidence="2">Uncharacterized protein</fullName>
    </submittedName>
</protein>
<dbReference type="PANTHER" id="PTHR16199">
    <property type="entry name" value="CONDENSIN-2 COMPLEX SUBUNIT G2"/>
    <property type="match status" value="1"/>
</dbReference>
<feature type="compositionally biased region" description="Basic residues" evidence="1">
    <location>
        <begin position="94"/>
        <end position="103"/>
    </location>
</feature>
<dbReference type="Pfam" id="PF07209">
    <property type="entry name" value="DUF1415"/>
    <property type="match status" value="1"/>
</dbReference>
<sequence length="1553" mass="173592">MLAEEERRQKLFCTRVQSEILANFSGDLWRPPADCCYSASFSHRTTISLNMRAPSEPNPAFVQRLTTAFLSLPPLFRSQRHTMHTSHPLCASRPSRRRRRPIRGHLSGPPPTYDPVSVEARVMAWARIVVCGLNLCPFAEGVLDSNTVRVQVRQASEERGVQAAVAEEISLLLATHPDDMSTSLLVLPAFAEDDFRRFHALCVALEDDIERDEDMVDEVMLACFHPRHEWAGVGDEDAALNFDKRAPYPVINFLRARVVDQYVSEGKTQRILEQNQETLERLFIQFRFITLPSRTTSAGSPSCAMEAAVDWLFSTLSARTPEALRSIVVRHRVRDDAFDLAEALTFLPARRHSNLGKLLWASLEPALATFSCATKAEDSDEEATDDTDTVRAAAEMLWMLVQNRREPLVAELRDIICELHDVLLDLPKGPMQNMVSRLCEWVWQNHANDPVRDRVIPQTMLFLLGNKPTRRSGSSRDVTRVYNMRDALESLHLAQDASDAETIRNLLLRCSTAAVYLRLEQGRKFIAFLLGLNDIRDAVMASLKNQLATARKTRAAYYGGVFLLAWKKDKGQWMFDAMKDVIEKAICAGIEPFATNLRTILSSFHSNKRLPGVDSFLNRLYEPVLYDNLTVANPFVRKNAVMIMADAFPIHEPTASMEEIEEAVGKQCKLLIELYDDPAPVVRQATVEGSSRILGLLWEIIPLQYAKKMVHILTTKLAFDSTSIPVRCAVFYGLKFVAQNHLAHHDLSVALPRLRCLIHDNAERVRLSFLDLLVRVKSKRLQHLRYFQIVPVEDLLIRLPLESAPGSMKIMSLLTSAYFPLEKKGKTADEIASSQVRACLAMLHTSKEACEHFYRHLYLHAPPGPLCEFAMRLSALALDSPEDTDTPMTKPRRKAPTRTGTRRSKRRSRTKVNDENEPPTHNNIMGDSDKIVKSRPSEPDRATLLNLVADVLSSILTSLGKPANAALRKYIDNIFGGDALKTLLIERGNTSHSRAICWRIASCMSYAKVAALGGLWREQLETVLQWPRGTPRERECFQELLSALMLCAVRWDRLTTLSTVVSGWADAAVYGHRTKRVPTKSMKRSKSARSQSGRQNRSQKKDSVGQLYMTRCNAIFALRSCAAVLLEGVEVREELDFLLSLHPHSSNGGDEFRSTAADLIQSVRKGCTGAIDHTLEAHSDETSTEEERPEPHHLLDCLSLAWKLCVTRLSRKVDLSSVLEELRALLEWSSMKDLWKQASEMDQPFARGLVSITYAYCADAIAIGVLEESDTSFLVSLCQNMQTQTWITEIGMATRPIIEMLRVSYQLGAVHVLERRSAKEGKESISFLKTSESYLSTAGSILGDCKVVEAHATGSPRAPTVLDGFLSELLLFKCRFEEKAALESLLGELLCSSFKDADKAKGSLLASSLCNTVSSLATSGTDKTGEAGVLHDLIMNSLQPETADITTKKALVNYTGSIVDSIHTIYSESDTSPSNETRRFLAFAEVSFHKQFRKDDVTATGDEDLQSAVAEVRGSLVKLRKLCNPGKSASALEFNEQVDEIEGRAVDVDKDLS</sequence>
<accession>R7Q3Y7</accession>
<evidence type="ECO:0000313" key="3">
    <source>
        <dbReference type="Proteomes" id="UP000012073"/>
    </source>
</evidence>
<feature type="region of interest" description="Disordered" evidence="1">
    <location>
        <begin position="83"/>
        <end position="110"/>
    </location>
</feature>
<dbReference type="Proteomes" id="UP000012073">
    <property type="component" value="Unassembled WGS sequence"/>
</dbReference>
<dbReference type="GO" id="GO:0000070">
    <property type="term" value="P:mitotic sister chromatid segregation"/>
    <property type="evidence" value="ECO:0007669"/>
    <property type="project" value="TreeGrafter"/>
</dbReference>
<dbReference type="InterPro" id="IPR016024">
    <property type="entry name" value="ARM-type_fold"/>
</dbReference>
<dbReference type="Pfam" id="PF12422">
    <property type="entry name" value="Condensin2nSMC"/>
    <property type="match status" value="1"/>
</dbReference>
<reference evidence="3" key="1">
    <citation type="journal article" date="2013" name="Proc. Natl. Acad. Sci. U.S.A.">
        <title>Genome structure and metabolic features in the red seaweed Chondrus crispus shed light on evolution of the Archaeplastida.</title>
        <authorList>
            <person name="Collen J."/>
            <person name="Porcel B."/>
            <person name="Carre W."/>
            <person name="Ball S.G."/>
            <person name="Chaparro C."/>
            <person name="Tonon T."/>
            <person name="Barbeyron T."/>
            <person name="Michel G."/>
            <person name="Noel B."/>
            <person name="Valentin K."/>
            <person name="Elias M."/>
            <person name="Artiguenave F."/>
            <person name="Arun A."/>
            <person name="Aury J.M."/>
            <person name="Barbosa-Neto J.F."/>
            <person name="Bothwell J.H."/>
            <person name="Bouget F.Y."/>
            <person name="Brillet L."/>
            <person name="Cabello-Hurtado F."/>
            <person name="Capella-Gutierrez S."/>
            <person name="Charrier B."/>
            <person name="Cladiere L."/>
            <person name="Cock J.M."/>
            <person name="Coelho S.M."/>
            <person name="Colleoni C."/>
            <person name="Czjzek M."/>
            <person name="Da Silva C."/>
            <person name="Delage L."/>
            <person name="Denoeud F."/>
            <person name="Deschamps P."/>
            <person name="Dittami S.M."/>
            <person name="Gabaldon T."/>
            <person name="Gachon C.M."/>
            <person name="Groisillier A."/>
            <person name="Herve C."/>
            <person name="Jabbari K."/>
            <person name="Katinka M."/>
            <person name="Kloareg B."/>
            <person name="Kowalczyk N."/>
            <person name="Labadie K."/>
            <person name="Leblanc C."/>
            <person name="Lopez P.J."/>
            <person name="McLachlan D.H."/>
            <person name="Meslet-Cladiere L."/>
            <person name="Moustafa A."/>
            <person name="Nehr Z."/>
            <person name="Nyvall Collen P."/>
            <person name="Panaud O."/>
            <person name="Partensky F."/>
            <person name="Poulain J."/>
            <person name="Rensing S.A."/>
            <person name="Rousvoal S."/>
            <person name="Samson G."/>
            <person name="Symeonidi A."/>
            <person name="Weissenbach J."/>
            <person name="Zambounis A."/>
            <person name="Wincker P."/>
            <person name="Boyen C."/>
        </authorList>
    </citation>
    <scope>NUCLEOTIDE SEQUENCE [LARGE SCALE GENOMIC DNA]</scope>
    <source>
        <strain evidence="3">cv. Stackhouse</strain>
    </source>
</reference>
<keyword evidence="3" id="KW-1185">Reference proteome</keyword>
<feature type="compositionally biased region" description="Basic residues" evidence="1">
    <location>
        <begin position="1076"/>
        <end position="1087"/>
    </location>
</feature>
<organism evidence="2 3">
    <name type="scientific">Chondrus crispus</name>
    <name type="common">Carrageen Irish moss</name>
    <name type="synonym">Polymorpha crispa</name>
    <dbReference type="NCBI Taxonomy" id="2769"/>
    <lineage>
        <taxon>Eukaryota</taxon>
        <taxon>Rhodophyta</taxon>
        <taxon>Florideophyceae</taxon>
        <taxon>Rhodymeniophycidae</taxon>
        <taxon>Gigartinales</taxon>
        <taxon>Gigartinaceae</taxon>
        <taxon>Chondrus</taxon>
    </lineage>
</organism>
<gene>
    <name evidence="2" type="ORF">CHC_T00002032001</name>
</gene>
<dbReference type="RefSeq" id="XP_005713050.1">
    <property type="nucleotide sequence ID" value="XM_005712993.1"/>
</dbReference>
<feature type="region of interest" description="Disordered" evidence="1">
    <location>
        <begin position="1076"/>
        <end position="1103"/>
    </location>
</feature>
<dbReference type="EMBL" id="HG001638">
    <property type="protein sequence ID" value="CDF33247.1"/>
    <property type="molecule type" value="Genomic_DNA"/>
</dbReference>
<dbReference type="KEGG" id="ccp:CHC_T00002032001"/>
<dbReference type="PANTHER" id="PTHR16199:SF4">
    <property type="entry name" value="CONDENSIN-2 COMPLEX SUBUNIT G2"/>
    <property type="match status" value="1"/>
</dbReference>
<dbReference type="InterPro" id="IPR009858">
    <property type="entry name" value="DUF1415"/>
</dbReference>
<dbReference type="Gramene" id="CDF33247">
    <property type="protein sequence ID" value="CDF33247"/>
    <property type="gene ID" value="CHC_T00002032001"/>
</dbReference>
<dbReference type="InterPro" id="IPR011989">
    <property type="entry name" value="ARM-like"/>
</dbReference>
<dbReference type="Gene3D" id="1.25.10.10">
    <property type="entry name" value="Leucine-rich Repeat Variant"/>
    <property type="match status" value="1"/>
</dbReference>
<dbReference type="GeneID" id="17320762"/>
<evidence type="ECO:0000256" key="1">
    <source>
        <dbReference type="SAM" id="MobiDB-lite"/>
    </source>
</evidence>
<feature type="region of interest" description="Disordered" evidence="1">
    <location>
        <begin position="880"/>
        <end position="931"/>
    </location>
</feature>
<proteinExistence type="predicted"/>
<dbReference type="OrthoDB" id="10062843at2759"/>
<name>R7Q3Y7_CHOCR</name>
<dbReference type="GO" id="GO:0000796">
    <property type="term" value="C:condensin complex"/>
    <property type="evidence" value="ECO:0007669"/>
    <property type="project" value="TreeGrafter"/>
</dbReference>
<dbReference type="InterPro" id="IPR024741">
    <property type="entry name" value="Condensin2_G2"/>
</dbReference>
<evidence type="ECO:0000313" key="2">
    <source>
        <dbReference type="EMBL" id="CDF33247.1"/>
    </source>
</evidence>
<dbReference type="SUPFAM" id="SSF48371">
    <property type="entry name" value="ARM repeat"/>
    <property type="match status" value="1"/>
</dbReference>